<evidence type="ECO:0000313" key="2">
    <source>
        <dbReference type="EMBL" id="BBE17247.1"/>
    </source>
</evidence>
<dbReference type="EMBL" id="AP018694">
    <property type="protein sequence ID" value="BBE17247.1"/>
    <property type="molecule type" value="Genomic_DNA"/>
</dbReference>
<feature type="region of interest" description="Disordered" evidence="1">
    <location>
        <begin position="72"/>
        <end position="133"/>
    </location>
</feature>
<evidence type="ECO:0000313" key="3">
    <source>
        <dbReference type="Proteomes" id="UP001193389"/>
    </source>
</evidence>
<dbReference type="RefSeq" id="WP_318350261.1">
    <property type="nucleotide sequence ID" value="NZ_AP018694.1"/>
</dbReference>
<evidence type="ECO:0000256" key="1">
    <source>
        <dbReference type="SAM" id="MobiDB-lite"/>
    </source>
</evidence>
<reference evidence="2" key="1">
    <citation type="journal article" date="2020" name="Int. J. Syst. Evol. Microbiol.">
        <title>Aquipluma nitroreducens gen. nov. sp. nov., a novel facultatively anaerobic bacterium isolated from a freshwater lake.</title>
        <authorList>
            <person name="Watanabe M."/>
            <person name="Kojima H."/>
            <person name="Fukui M."/>
        </authorList>
    </citation>
    <scope>NUCLEOTIDE SEQUENCE</scope>
    <source>
        <strain evidence="2">MeG22</strain>
    </source>
</reference>
<keyword evidence="3" id="KW-1185">Reference proteome</keyword>
<feature type="compositionally biased region" description="Basic and acidic residues" evidence="1">
    <location>
        <begin position="85"/>
        <end position="97"/>
    </location>
</feature>
<feature type="compositionally biased region" description="Acidic residues" evidence="1">
    <location>
        <begin position="105"/>
        <end position="133"/>
    </location>
</feature>
<gene>
    <name evidence="2" type="ORF">AQPE_1396</name>
</gene>
<accession>A0A5K7S6X4</accession>
<name>A0A5K7S6X4_9BACT</name>
<dbReference type="KEGG" id="anf:AQPE_1396"/>
<sequence>MNPSKPRVIKDYDKLDPDIQEKIKLEYPSGYSENLIYFTNKDGKRVSALPFETDDKYYLVRMTVYEAEKIIEEDDDYDSTGSLKDSAKEEYETKYGDDDILAASDDVDEIDDVADDDFDDDDDDDDGGDDDED</sequence>
<organism evidence="2 3">
    <name type="scientific">Aquipluma nitroreducens</name>
    <dbReference type="NCBI Taxonomy" id="2010828"/>
    <lineage>
        <taxon>Bacteria</taxon>
        <taxon>Pseudomonadati</taxon>
        <taxon>Bacteroidota</taxon>
        <taxon>Bacteroidia</taxon>
        <taxon>Marinilabiliales</taxon>
        <taxon>Prolixibacteraceae</taxon>
        <taxon>Aquipluma</taxon>
    </lineage>
</organism>
<protein>
    <submittedName>
        <fullName evidence="2">Uncharacterized protein</fullName>
    </submittedName>
</protein>
<dbReference type="Proteomes" id="UP001193389">
    <property type="component" value="Chromosome"/>
</dbReference>
<proteinExistence type="predicted"/>
<dbReference type="AlphaFoldDB" id="A0A5K7S6X4"/>